<protein>
    <submittedName>
        <fullName evidence="2">TOMM leader peptide-binding protein</fullName>
    </submittedName>
</protein>
<dbReference type="Pfam" id="PF02624">
    <property type="entry name" value="YcaO"/>
    <property type="match status" value="1"/>
</dbReference>
<comment type="caution">
    <text evidence="2">The sequence shown here is derived from an EMBL/GenBank/DDBJ whole genome shotgun (WGS) entry which is preliminary data.</text>
</comment>
<proteinExistence type="predicted"/>
<dbReference type="PANTHER" id="PTHR37809:SF1">
    <property type="entry name" value="RIBOSOMAL PROTEIN S12 METHYLTHIOTRANSFERASE ACCESSORY FACTOR YCAO"/>
    <property type="match status" value="1"/>
</dbReference>
<evidence type="ECO:0000313" key="3">
    <source>
        <dbReference type="Proteomes" id="UP000440224"/>
    </source>
</evidence>
<dbReference type="Gene3D" id="3.30.160.660">
    <property type="match status" value="1"/>
</dbReference>
<dbReference type="Gene3D" id="3.90.930.60">
    <property type="match status" value="1"/>
</dbReference>
<dbReference type="Pfam" id="PF21084">
    <property type="entry name" value="WHD_DUF4423_like"/>
    <property type="match status" value="1"/>
</dbReference>
<dbReference type="OrthoDB" id="5380721at2"/>
<dbReference type="PROSITE" id="PS51664">
    <property type="entry name" value="YCAO"/>
    <property type="match status" value="1"/>
</dbReference>
<reference evidence="2 3" key="1">
    <citation type="submission" date="2019-10" db="EMBL/GenBank/DDBJ databases">
        <title>A soil myxobacterium in the family Polyangiaceae.</title>
        <authorList>
            <person name="Li Y."/>
            <person name="Wang J."/>
        </authorList>
    </citation>
    <scope>NUCLEOTIDE SEQUENCE [LARGE SCALE GENOMIC DNA]</scope>
    <source>
        <strain evidence="2 3">DSM 14734</strain>
    </source>
</reference>
<dbReference type="Gene3D" id="3.40.50.720">
    <property type="entry name" value="NAD(P)-binding Rossmann-like Domain"/>
    <property type="match status" value="1"/>
</dbReference>
<evidence type="ECO:0000313" key="2">
    <source>
        <dbReference type="EMBL" id="MRG92333.1"/>
    </source>
</evidence>
<dbReference type="InterPro" id="IPR049274">
    <property type="entry name" value="LynD/TruD_wHTH-like"/>
</dbReference>
<dbReference type="AlphaFoldDB" id="A0A6N7PJX0"/>
<organism evidence="2 3">
    <name type="scientific">Polyangium spumosum</name>
    <dbReference type="NCBI Taxonomy" id="889282"/>
    <lineage>
        <taxon>Bacteria</taxon>
        <taxon>Pseudomonadati</taxon>
        <taxon>Myxococcota</taxon>
        <taxon>Polyangia</taxon>
        <taxon>Polyangiales</taxon>
        <taxon>Polyangiaceae</taxon>
        <taxon>Polyangium</taxon>
    </lineage>
</organism>
<dbReference type="InterPro" id="IPR003776">
    <property type="entry name" value="YcaO-like_dom"/>
</dbReference>
<dbReference type="NCBIfam" id="TIGR00702">
    <property type="entry name" value="YcaO-type kinase domain"/>
    <property type="match status" value="1"/>
</dbReference>
<feature type="domain" description="YcaO" evidence="1">
    <location>
        <begin position="374"/>
        <end position="729"/>
    </location>
</feature>
<gene>
    <name evidence="2" type="ORF">GF068_10390</name>
</gene>
<keyword evidence="3" id="KW-1185">Reference proteome</keyword>
<dbReference type="Gene3D" id="3.30.1330.230">
    <property type="match status" value="1"/>
</dbReference>
<evidence type="ECO:0000259" key="1">
    <source>
        <dbReference type="PROSITE" id="PS51664"/>
    </source>
</evidence>
<accession>A0A6N7PJX0</accession>
<dbReference type="NCBIfam" id="TIGR03882">
    <property type="entry name" value="cyclo_dehyd_2"/>
    <property type="match status" value="1"/>
</dbReference>
<dbReference type="Gene3D" id="3.30.40.250">
    <property type="match status" value="1"/>
</dbReference>
<dbReference type="InterPro" id="IPR022291">
    <property type="entry name" value="Bacteriocin_synth_cyclodeHase"/>
</dbReference>
<sequence length="729" mass="80577">MNRVLRFKHHLRVEPLDGERVFLVAEQERFMLQGRVYALIAPLLDGRHSEREVVAALRGQASLPEIYYALLTLEQRGYIAEEMAALPGEVMGFWQSLGAEIRQVTERLAAAPVSVRALGGADVGPLVEALKGAGVAVEEDAGIWVVLTGDYLDPELSAWNREAWRRGITWMPVKPSGNAPWFGPVFRPGGACWECLAQRLRVNRPVESFLEGRRGNGAAIHAPRVGLATSARAAMELAAVALARWIGEGGGPVGDKLLVLDLARFVIAEHAVTKRPQCAGCGDPEFLQKRALSPVVLESRPRRFTEDGGYRAVSPEETCARLEHLISPITGVLSSLGPVPGHEYPRGTAYRASFRLKPVEDGPSFDDFHRASAGKGRTPAQARASALCEGLERYSAIFQGDEPRIRASLAELGDQAIHPRDLDHFSAAQYAARAVTNPSVRDRRLVVPPPLDDRTPIDWTPVWSLTHERRRYVPTSYCYINVPLPPQEQFCQFNSNGNAAGNCLEEAILQGFLELVERDAVAVWWYNRLRRPGVDLKSFEDPVLLGFEEHYRDNGFPLWVLDLTHDLGIFAFVALARSADGRFCVGFGSHFDARIGISRALTELNQTFDPSPGAPMLWDAASVRDPGYLLPDDAAPLRRRCDYAVQSGDDLCADIRLCVDRAARAGLETLVLDQTRPDIGLSVVKVIIPGMRHYWPRLGAGRLYDVPVRMGWLNRSLTENEINPVHLLG</sequence>
<dbReference type="RefSeq" id="WP_153819222.1">
    <property type="nucleotide sequence ID" value="NZ_WJIE01000003.1"/>
</dbReference>
<dbReference type="Proteomes" id="UP000440224">
    <property type="component" value="Unassembled WGS sequence"/>
</dbReference>
<dbReference type="EMBL" id="WJIE01000003">
    <property type="protein sequence ID" value="MRG92333.1"/>
    <property type="molecule type" value="Genomic_DNA"/>
</dbReference>
<dbReference type="PANTHER" id="PTHR37809">
    <property type="entry name" value="RIBOSOMAL PROTEIN S12 METHYLTHIOTRANSFERASE ACCESSORY FACTOR YCAO"/>
    <property type="match status" value="1"/>
</dbReference>
<name>A0A6N7PJX0_9BACT</name>